<evidence type="ECO:0000259" key="3">
    <source>
        <dbReference type="PROSITE" id="PS50983"/>
    </source>
</evidence>
<reference evidence="4 5" key="1">
    <citation type="submission" date="2020-08" db="EMBL/GenBank/DDBJ databases">
        <title>Novel species isolated from subtropical streams in China.</title>
        <authorList>
            <person name="Lu H."/>
        </authorList>
    </citation>
    <scope>NUCLEOTIDE SEQUENCE [LARGE SCALE GENOMIC DNA]</scope>
    <source>
        <strain evidence="4 5">FT31W</strain>
    </source>
</reference>
<sequence length="301" mass="33076">MAGIWLMAGLFALSAQAAQPLPVSVTDDMGNTVRLSRPAQRVISLSPHVTELIFAAGGGDKIVGTVSYSDYPAAAKEIPRIGDNRLLDMERIMAMKPDLLVIWMHGAFDKQLDLLRQSGVPFFFSEPQRLTQIPETLQKLGSLLGTETQAQQAAAEFKQQLQQLSAQYAGRPQVRTFYQVWHQPLYTLNGHHIVSDAIRLCGGENIFNKLTTAAPVVSTEAVLQENPEVIISAESANQRSNGMAQWKTLTTLLAVRNQNLVTINGDLMNRPGPRIIDGARAICEALEQARQHRQSNQKGTP</sequence>
<dbReference type="PANTHER" id="PTHR30535:SF34">
    <property type="entry name" value="MOLYBDATE-BINDING PROTEIN MOLA"/>
    <property type="match status" value="1"/>
</dbReference>
<feature type="chain" id="PRO_5045203033" evidence="2">
    <location>
        <begin position="18"/>
        <end position="301"/>
    </location>
</feature>
<dbReference type="CDD" id="cd01144">
    <property type="entry name" value="BtuF"/>
    <property type="match status" value="1"/>
</dbReference>
<protein>
    <submittedName>
        <fullName evidence="4">Cobalamin-binding protein</fullName>
    </submittedName>
</protein>
<dbReference type="Gene3D" id="3.40.50.1980">
    <property type="entry name" value="Nitrogenase molybdenum iron protein domain"/>
    <property type="match status" value="2"/>
</dbReference>
<name>A0ABR6YRR5_9BURK</name>
<dbReference type="InterPro" id="IPR054828">
    <property type="entry name" value="Vit_B12_bind_prot"/>
</dbReference>
<dbReference type="EMBL" id="JACOGC010000009">
    <property type="protein sequence ID" value="MBC3886586.1"/>
    <property type="molecule type" value="Genomic_DNA"/>
</dbReference>
<evidence type="ECO:0000313" key="4">
    <source>
        <dbReference type="EMBL" id="MBC3886586.1"/>
    </source>
</evidence>
<evidence type="ECO:0000313" key="5">
    <source>
        <dbReference type="Proteomes" id="UP000613113"/>
    </source>
</evidence>
<dbReference type="PANTHER" id="PTHR30535">
    <property type="entry name" value="VITAMIN B12-BINDING PROTEIN"/>
    <property type="match status" value="1"/>
</dbReference>
<comment type="caution">
    <text evidence="4">The sequence shown here is derived from an EMBL/GenBank/DDBJ whole genome shotgun (WGS) entry which is preliminary data.</text>
</comment>
<dbReference type="InterPro" id="IPR050902">
    <property type="entry name" value="ABC_Transporter_SBP"/>
</dbReference>
<keyword evidence="1 2" id="KW-0732">Signal</keyword>
<feature type="signal peptide" evidence="2">
    <location>
        <begin position="1"/>
        <end position="17"/>
    </location>
</feature>
<gene>
    <name evidence="4" type="ORF">H8K27_15775</name>
</gene>
<dbReference type="NCBIfam" id="NF038402">
    <property type="entry name" value="TroA_like"/>
    <property type="match status" value="1"/>
</dbReference>
<dbReference type="InterPro" id="IPR002491">
    <property type="entry name" value="ABC_transptr_periplasmic_BD"/>
</dbReference>
<proteinExistence type="predicted"/>
<keyword evidence="5" id="KW-1185">Reference proteome</keyword>
<feature type="domain" description="Fe/B12 periplasmic-binding" evidence="3">
    <location>
        <begin position="41"/>
        <end position="290"/>
    </location>
</feature>
<dbReference type="Proteomes" id="UP000613113">
    <property type="component" value="Unassembled WGS sequence"/>
</dbReference>
<evidence type="ECO:0000256" key="1">
    <source>
        <dbReference type="ARBA" id="ARBA00022729"/>
    </source>
</evidence>
<evidence type="ECO:0000256" key="2">
    <source>
        <dbReference type="SAM" id="SignalP"/>
    </source>
</evidence>
<dbReference type="PROSITE" id="PS50983">
    <property type="entry name" value="FE_B12_PBP"/>
    <property type="match status" value="1"/>
</dbReference>
<organism evidence="4 5">
    <name type="scientific">Undibacterium griseum</name>
    <dbReference type="NCBI Taxonomy" id="2762295"/>
    <lineage>
        <taxon>Bacteria</taxon>
        <taxon>Pseudomonadati</taxon>
        <taxon>Pseudomonadota</taxon>
        <taxon>Betaproteobacteria</taxon>
        <taxon>Burkholderiales</taxon>
        <taxon>Oxalobacteraceae</taxon>
        <taxon>Undibacterium</taxon>
    </lineage>
</organism>
<dbReference type="Pfam" id="PF01497">
    <property type="entry name" value="Peripla_BP_2"/>
    <property type="match status" value="1"/>
</dbReference>
<dbReference type="SUPFAM" id="SSF53807">
    <property type="entry name" value="Helical backbone' metal receptor"/>
    <property type="match status" value="1"/>
</dbReference>
<accession>A0ABR6YRR5</accession>